<accession>A0A174JWD0</accession>
<dbReference type="CDD" id="cd09757">
    <property type="entry name" value="Cas8c_I-C"/>
    <property type="match status" value="1"/>
</dbReference>
<dbReference type="RefSeq" id="WP_009257010.1">
    <property type="nucleotide sequence ID" value="NZ_JADNIM010000001.1"/>
</dbReference>
<dbReference type="Pfam" id="PF09709">
    <property type="entry name" value="Cas_Csd1"/>
    <property type="match status" value="1"/>
</dbReference>
<evidence type="ECO:0000313" key="2">
    <source>
        <dbReference type="Proteomes" id="UP000434475"/>
    </source>
</evidence>
<organism evidence="1 2">
    <name type="scientific">Flavonifractor plautii</name>
    <name type="common">Fusobacterium plautii</name>
    <dbReference type="NCBI Taxonomy" id="292800"/>
    <lineage>
        <taxon>Bacteria</taxon>
        <taxon>Bacillati</taxon>
        <taxon>Bacillota</taxon>
        <taxon>Clostridia</taxon>
        <taxon>Eubacteriales</taxon>
        <taxon>Oscillospiraceae</taxon>
        <taxon>Flavonifractor</taxon>
    </lineage>
</organism>
<dbReference type="NCBIfam" id="TIGR01863">
    <property type="entry name" value="cas_Csd1"/>
    <property type="match status" value="1"/>
</dbReference>
<name>A0A174JWD0_FLAPL</name>
<dbReference type="AlphaFoldDB" id="A0A174JWD0"/>
<dbReference type="InterPro" id="IPR010144">
    <property type="entry name" value="CRISPR-assoc_prot_Csd1-typ"/>
</dbReference>
<protein>
    <submittedName>
        <fullName evidence="1">Type I-C CRISPR-associated protein Cas8c/Csd1</fullName>
    </submittedName>
</protein>
<dbReference type="EMBL" id="WKPR01000001">
    <property type="protein sequence ID" value="MSB18102.1"/>
    <property type="molecule type" value="Genomic_DNA"/>
</dbReference>
<comment type="caution">
    <text evidence="1">The sequence shown here is derived from an EMBL/GenBank/DDBJ whole genome shotgun (WGS) entry which is preliminary data.</text>
</comment>
<dbReference type="Proteomes" id="UP000434475">
    <property type="component" value="Unassembled WGS sequence"/>
</dbReference>
<proteinExistence type="predicted"/>
<sequence>MILQALTQYYETLVQAGVLAGPGWGPVKASYALSIAADGTLEQVTSIQTEQLRGKKTVLAPQVLTLPAPVKRTVGIAANFLCDNSGYILGADNKGNPQRSLACFAACKALHTSVLGGVASPSAQALLAFFRTWIPEYTLEHPALAEYREDILSGANLLFRYNGSYIHEDPEIRRAWERRYRADTDSPRGICLVTGEEGPVESVHPAIRNVSGAQSSGAALVSFNAPAFCSYGKEQNLNAPTGKYAAFAYTAALNYLLADREHVYRLGDATVVCWARGGGDAYQAFFGGALLGAPTPYSAADLRGMTAQLCQGIPVDFQEDKLDPSMDFYILGLSPNAARLSVRFFLHNTFQGFLDHIQAHYDRLEIAQSNDNKFDNIPLWRLLYATVRSQTKYEPSSYKEAKQNLEKYLPPELSGEILRSILMNTRYPATLLNGITLRIRAEHEITRSRAAAIKACLLQNYRFLPIYSALREVLTVELNDSCNYQPYVLGRLFAVMEQIQLASADWKLNRTIKDSYFTSAATTPKNIYAKLFPLSEYHMKKLLRDKPGLANILGKEKGSLIGKLTAPIPPRFMPEETDCFYIGYYHQSNQKKEEKEHV</sequence>
<gene>
    <name evidence="1" type="primary">cas8c</name>
    <name evidence="1" type="ORF">GKE97_01045</name>
</gene>
<reference evidence="1 2" key="1">
    <citation type="journal article" date="2019" name="Nat. Med.">
        <title>A library of human gut bacterial isolates paired with longitudinal multiomics data enables mechanistic microbiome research.</title>
        <authorList>
            <person name="Poyet M."/>
            <person name="Groussin M."/>
            <person name="Gibbons S.M."/>
            <person name="Avila-Pacheco J."/>
            <person name="Jiang X."/>
            <person name="Kearney S.M."/>
            <person name="Perrotta A.R."/>
            <person name="Berdy B."/>
            <person name="Zhao S."/>
            <person name="Lieberman T.D."/>
            <person name="Swanson P.K."/>
            <person name="Smith M."/>
            <person name="Roesemann S."/>
            <person name="Alexander J.E."/>
            <person name="Rich S.A."/>
            <person name="Livny J."/>
            <person name="Vlamakis H."/>
            <person name="Clish C."/>
            <person name="Bullock K."/>
            <person name="Deik A."/>
            <person name="Scott J."/>
            <person name="Pierce K.A."/>
            <person name="Xavier R.J."/>
            <person name="Alm E.J."/>
        </authorList>
    </citation>
    <scope>NUCLEOTIDE SEQUENCE [LARGE SCALE GENOMIC DNA]</scope>
    <source>
        <strain evidence="1 2">BIOML-A2</strain>
    </source>
</reference>
<evidence type="ECO:0000313" key="1">
    <source>
        <dbReference type="EMBL" id="MSB18102.1"/>
    </source>
</evidence>